<dbReference type="Proteomes" id="UP001219525">
    <property type="component" value="Unassembled WGS sequence"/>
</dbReference>
<sequence>MFFASHLPVSSPQAQATLTLQTKLKRHWRRTTARETRVPQPASEELPGRDFVLEGSYGGPTLNADEYESMLLFAGGSGTTFTLGALDARCIPLAPAGSARAPKTVRVVWSIRAAIARTSLYRLLLPTTAPARSPVPHCA</sequence>
<dbReference type="AlphaFoldDB" id="A0AAD6V5Z2"/>
<accession>A0AAD6V5Z2</accession>
<name>A0AAD6V5Z2_9AGAR</name>
<organism evidence="1 2">
    <name type="scientific">Mycena pura</name>
    <dbReference type="NCBI Taxonomy" id="153505"/>
    <lineage>
        <taxon>Eukaryota</taxon>
        <taxon>Fungi</taxon>
        <taxon>Dikarya</taxon>
        <taxon>Basidiomycota</taxon>
        <taxon>Agaricomycotina</taxon>
        <taxon>Agaricomycetes</taxon>
        <taxon>Agaricomycetidae</taxon>
        <taxon>Agaricales</taxon>
        <taxon>Marasmiineae</taxon>
        <taxon>Mycenaceae</taxon>
        <taxon>Mycena</taxon>
    </lineage>
</organism>
<comment type="caution">
    <text evidence="1">The sequence shown here is derived from an EMBL/GenBank/DDBJ whole genome shotgun (WGS) entry which is preliminary data.</text>
</comment>
<evidence type="ECO:0000313" key="1">
    <source>
        <dbReference type="EMBL" id="KAJ7198139.1"/>
    </source>
</evidence>
<proteinExistence type="predicted"/>
<gene>
    <name evidence="1" type="ORF">GGX14DRAFT_573693</name>
</gene>
<dbReference type="Gene3D" id="3.40.50.80">
    <property type="entry name" value="Nucleotide-binding domain of ferredoxin-NADP reductase (FNR) module"/>
    <property type="match status" value="1"/>
</dbReference>
<reference evidence="1" key="1">
    <citation type="submission" date="2023-03" db="EMBL/GenBank/DDBJ databases">
        <title>Massive genome expansion in bonnet fungi (Mycena s.s.) driven by repeated elements and novel gene families across ecological guilds.</title>
        <authorList>
            <consortium name="Lawrence Berkeley National Laboratory"/>
            <person name="Harder C.B."/>
            <person name="Miyauchi S."/>
            <person name="Viragh M."/>
            <person name="Kuo A."/>
            <person name="Thoen E."/>
            <person name="Andreopoulos B."/>
            <person name="Lu D."/>
            <person name="Skrede I."/>
            <person name="Drula E."/>
            <person name="Henrissat B."/>
            <person name="Morin E."/>
            <person name="Kohler A."/>
            <person name="Barry K."/>
            <person name="LaButti K."/>
            <person name="Morin E."/>
            <person name="Salamov A."/>
            <person name="Lipzen A."/>
            <person name="Mereny Z."/>
            <person name="Hegedus B."/>
            <person name="Baldrian P."/>
            <person name="Stursova M."/>
            <person name="Weitz H."/>
            <person name="Taylor A."/>
            <person name="Grigoriev I.V."/>
            <person name="Nagy L.G."/>
            <person name="Martin F."/>
            <person name="Kauserud H."/>
        </authorList>
    </citation>
    <scope>NUCLEOTIDE SEQUENCE</scope>
    <source>
        <strain evidence="1">9144</strain>
    </source>
</reference>
<evidence type="ECO:0000313" key="2">
    <source>
        <dbReference type="Proteomes" id="UP001219525"/>
    </source>
</evidence>
<dbReference type="EMBL" id="JARJCW010000074">
    <property type="protein sequence ID" value="KAJ7198139.1"/>
    <property type="molecule type" value="Genomic_DNA"/>
</dbReference>
<protein>
    <submittedName>
        <fullName evidence="1">Uncharacterized protein</fullName>
    </submittedName>
</protein>
<keyword evidence="2" id="KW-1185">Reference proteome</keyword>
<dbReference type="InterPro" id="IPR039261">
    <property type="entry name" value="FNR_nucleotide-bd"/>
</dbReference>